<evidence type="ECO:0000256" key="3">
    <source>
        <dbReference type="ARBA" id="ARBA00022857"/>
    </source>
</evidence>
<evidence type="ECO:0000256" key="5">
    <source>
        <dbReference type="ARBA" id="ARBA00023136"/>
    </source>
</evidence>
<dbReference type="InterPro" id="IPR036291">
    <property type="entry name" value="NAD(P)-bd_dom_sf"/>
</dbReference>
<dbReference type="InterPro" id="IPR020904">
    <property type="entry name" value="Sc_DH/Rdtase_CS"/>
</dbReference>
<evidence type="ECO:0000256" key="1">
    <source>
        <dbReference type="ARBA" id="ARBA00004141"/>
    </source>
</evidence>
<keyword evidence="3" id="KW-0521">NADP</keyword>
<evidence type="ECO:0000313" key="7">
    <source>
        <dbReference type="EMBL" id="KAK5117598.1"/>
    </source>
</evidence>
<dbReference type="SUPFAM" id="SSF51735">
    <property type="entry name" value="NAD(P)-binding Rossmann-fold domains"/>
    <property type="match status" value="1"/>
</dbReference>
<evidence type="ECO:0000256" key="2">
    <source>
        <dbReference type="ARBA" id="ARBA00022692"/>
    </source>
</evidence>
<evidence type="ECO:0000256" key="4">
    <source>
        <dbReference type="ARBA" id="ARBA00022989"/>
    </source>
</evidence>
<keyword evidence="4 6" id="KW-1133">Transmembrane helix</keyword>
<reference evidence="7" key="1">
    <citation type="submission" date="2023-08" db="EMBL/GenBank/DDBJ databases">
        <title>Black Yeasts Isolated from many extreme environments.</title>
        <authorList>
            <person name="Coleine C."/>
            <person name="Stajich J.E."/>
            <person name="Selbmann L."/>
        </authorList>
    </citation>
    <scope>NUCLEOTIDE SEQUENCE</scope>
    <source>
        <strain evidence="7">CCFEE 5401</strain>
    </source>
</reference>
<keyword evidence="2 6" id="KW-0812">Transmembrane</keyword>
<dbReference type="InterPro" id="IPR002347">
    <property type="entry name" value="SDR_fam"/>
</dbReference>
<feature type="transmembrane region" description="Helical" evidence="6">
    <location>
        <begin position="124"/>
        <end position="147"/>
    </location>
</feature>
<dbReference type="PANTHER" id="PTHR31465:SF17">
    <property type="entry name" value="DOMAIN PROTEIN, PUTATIVE (AFU_ORTHOLOGUE AFUA_5G09900)-RELATED"/>
    <property type="match status" value="1"/>
</dbReference>
<dbReference type="Gene3D" id="3.40.50.720">
    <property type="entry name" value="NAD(P)-binding Rossmann-like Domain"/>
    <property type="match status" value="1"/>
</dbReference>
<dbReference type="AlphaFoldDB" id="A0AAN7THP6"/>
<feature type="transmembrane region" description="Helical" evidence="6">
    <location>
        <begin position="24"/>
        <end position="41"/>
    </location>
</feature>
<comment type="subcellular location">
    <subcellularLocation>
        <location evidence="1">Membrane</location>
        <topology evidence="1">Multi-pass membrane protein</topology>
    </subcellularLocation>
</comment>
<organism evidence="7 8">
    <name type="scientific">Meristemomyces frigidus</name>
    <dbReference type="NCBI Taxonomy" id="1508187"/>
    <lineage>
        <taxon>Eukaryota</taxon>
        <taxon>Fungi</taxon>
        <taxon>Dikarya</taxon>
        <taxon>Ascomycota</taxon>
        <taxon>Pezizomycotina</taxon>
        <taxon>Dothideomycetes</taxon>
        <taxon>Dothideomycetidae</taxon>
        <taxon>Mycosphaerellales</taxon>
        <taxon>Teratosphaeriaceae</taxon>
        <taxon>Meristemomyces</taxon>
    </lineage>
</organism>
<dbReference type="GO" id="GO:0016020">
    <property type="term" value="C:membrane"/>
    <property type="evidence" value="ECO:0007669"/>
    <property type="project" value="UniProtKB-SubCell"/>
</dbReference>
<feature type="transmembrane region" description="Helical" evidence="6">
    <location>
        <begin position="48"/>
        <end position="66"/>
    </location>
</feature>
<feature type="transmembrane region" description="Helical" evidence="6">
    <location>
        <begin position="159"/>
        <end position="183"/>
    </location>
</feature>
<comment type="caution">
    <text evidence="7">The sequence shown here is derived from an EMBL/GenBank/DDBJ whole genome shotgun (WGS) entry which is preliminary data.</text>
</comment>
<sequence length="549" mass="59449">MDIRSNNGTSAGLVVYAYDPSRPAAWAFVILFALATAAHLIMTIPYRAAYFIPFVIGGIMETAGYYGRVWSSHDRNSFGAYCLYYLLVVPAPVMLAATVYMALSRIIRTLNAEDKAWIRPKWSTTVFVINDVVCFIIQVGGLGMQATTSQSIQNIGKKVVLAGLIFQLFIFGLFIIATVKFHLINRRDPSRVTMGIAEAQWTKHIWAIYAISVCIVVRNVVRIAEYVQGPHSTIVQTEALLYVFDAALMFIVMAVYAVVHPGMLVRSVRKMKRALTSPNDTIPMVIALTGGASGIGLATAQILHSRGASVSIADIDEKALENAKNLLSASGRFLATQVDVSKREDVDAWIARTVKAFGRLDGAANCAGVIGKHHGLRTVEELEDDQWDLVIGVNLTGMMYSLRAELKAMEGPGSIVCVSSIQGTRGFAKHAAYAASKHGIHGLARTAAKEVGERGIRVNIVTPCVQTTPCYKTNPATLLYINEGHSGSIETPLMDKRNALPGVEQGFTPTPINRLGTAEECGNLIAWLLSDEATFVSGATYAVDGAWAC</sequence>
<dbReference type="Pfam" id="PF13561">
    <property type="entry name" value="adh_short_C2"/>
    <property type="match status" value="1"/>
</dbReference>
<evidence type="ECO:0000256" key="6">
    <source>
        <dbReference type="SAM" id="Phobius"/>
    </source>
</evidence>
<accession>A0AAN7THP6</accession>
<keyword evidence="5 6" id="KW-0472">Membrane</keyword>
<dbReference type="Pfam" id="PF04479">
    <property type="entry name" value="RTA1"/>
    <property type="match status" value="1"/>
</dbReference>
<name>A0AAN7THP6_9PEZI</name>
<dbReference type="PRINTS" id="PR00081">
    <property type="entry name" value="GDHRDH"/>
</dbReference>
<dbReference type="CDD" id="cd05233">
    <property type="entry name" value="SDR_c"/>
    <property type="match status" value="1"/>
</dbReference>
<dbReference type="EMBL" id="JAVRRL010000004">
    <property type="protein sequence ID" value="KAK5117598.1"/>
    <property type="molecule type" value="Genomic_DNA"/>
</dbReference>
<feature type="transmembrane region" description="Helical" evidence="6">
    <location>
        <begin position="281"/>
        <end position="303"/>
    </location>
</feature>
<proteinExistence type="predicted"/>
<evidence type="ECO:0000313" key="8">
    <source>
        <dbReference type="Proteomes" id="UP001310890"/>
    </source>
</evidence>
<protein>
    <submittedName>
        <fullName evidence="7">Uncharacterized protein</fullName>
    </submittedName>
</protein>
<dbReference type="InterPro" id="IPR007568">
    <property type="entry name" value="RTA1"/>
</dbReference>
<gene>
    <name evidence="7" type="ORF">LTR62_005020</name>
</gene>
<dbReference type="PROSITE" id="PS00061">
    <property type="entry name" value="ADH_SHORT"/>
    <property type="match status" value="1"/>
</dbReference>
<dbReference type="PANTHER" id="PTHR31465">
    <property type="entry name" value="PROTEIN RTA1-RELATED"/>
    <property type="match status" value="1"/>
</dbReference>
<dbReference type="FunFam" id="3.40.50.720:FF:000084">
    <property type="entry name" value="Short-chain dehydrogenase reductase"/>
    <property type="match status" value="1"/>
</dbReference>
<feature type="transmembrane region" description="Helical" evidence="6">
    <location>
        <begin position="204"/>
        <end position="221"/>
    </location>
</feature>
<dbReference type="Proteomes" id="UP001310890">
    <property type="component" value="Unassembled WGS sequence"/>
</dbReference>
<dbReference type="Pfam" id="PF00106">
    <property type="entry name" value="adh_short"/>
    <property type="match status" value="1"/>
</dbReference>
<feature type="transmembrane region" description="Helical" evidence="6">
    <location>
        <begin position="78"/>
        <end position="103"/>
    </location>
</feature>
<feature type="transmembrane region" description="Helical" evidence="6">
    <location>
        <begin position="241"/>
        <end position="260"/>
    </location>
</feature>
<dbReference type="PRINTS" id="PR00080">
    <property type="entry name" value="SDRFAMILY"/>
</dbReference>